<dbReference type="PANTHER" id="PTHR21064:SF6">
    <property type="entry name" value="AMINOGLYCOSIDE PHOSPHOTRANSFERASE DOMAIN-CONTAINING PROTEIN"/>
    <property type="match status" value="1"/>
</dbReference>
<dbReference type="InterPro" id="IPR050249">
    <property type="entry name" value="Pseudomonas-type_ThrB"/>
</dbReference>
<dbReference type="PANTHER" id="PTHR21064">
    <property type="entry name" value="AMINOGLYCOSIDE PHOSPHOTRANSFERASE DOMAIN-CONTAINING PROTEIN-RELATED"/>
    <property type="match status" value="1"/>
</dbReference>
<comment type="similarity">
    <text evidence="1">Belongs to the pseudomonas-type ThrB family.</text>
</comment>
<evidence type="ECO:0000259" key="2">
    <source>
        <dbReference type="Pfam" id="PF01636"/>
    </source>
</evidence>
<reference evidence="3 4" key="1">
    <citation type="submission" date="2019-10" db="EMBL/GenBank/DDBJ databases">
        <title>Alkaliphilus serpentinus sp. nov. and Alkaliphilus pronyensis sp. nov., two novel anaerobic alkaliphilic species isolated from the serpentinized-hosted hydrothermal field of the Prony Bay (New Caledonia).</title>
        <authorList>
            <person name="Postec A."/>
        </authorList>
    </citation>
    <scope>NUCLEOTIDE SEQUENCE [LARGE SCALE GENOMIC DNA]</scope>
    <source>
        <strain evidence="3 4">LacT</strain>
    </source>
</reference>
<keyword evidence="4" id="KW-1185">Reference proteome</keyword>
<dbReference type="Gene3D" id="3.30.200.20">
    <property type="entry name" value="Phosphorylase Kinase, domain 1"/>
    <property type="match status" value="1"/>
</dbReference>
<dbReference type="EMBL" id="WBZB01000032">
    <property type="protein sequence ID" value="KAB3529418.1"/>
    <property type="molecule type" value="Genomic_DNA"/>
</dbReference>
<dbReference type="Pfam" id="PF01636">
    <property type="entry name" value="APH"/>
    <property type="match status" value="1"/>
</dbReference>
<gene>
    <name evidence="3" type="ORF">F8153_09300</name>
</gene>
<sequence>MITVEVLKKVVDQYNGDDSTIKLLGGFNNSVYEFVINNQSFVIKFFCPSQRDKSYIKGELDWIIYLSEKGMKVAKPAFGIEGNYIHEIQRDKGVYYYVLFERVKGQFIDDLGWDNKLIESWGQAMGRLHTLAKNYKVSDDAKIYSWFETDIITTLPSSDKVLIKWRQYIQRLKSLPTDKNCYGIIHNDLHHKNLYFENEEVILFDFGDCEHSWFIYDIAIALYHAIQGYPAVNEGERLEFANRFLKGFLKGYKLENTMEDHWLKELNFFLDYRQLYSYLYLLMHLDRKNIEGKLKNYLENMKYRIEKGIPYLKGFNPQAVI</sequence>
<comment type="caution">
    <text evidence="3">The sequence shown here is derived from an EMBL/GenBank/DDBJ whole genome shotgun (WGS) entry which is preliminary data.</text>
</comment>
<dbReference type="OrthoDB" id="4030632at2"/>
<dbReference type="Proteomes" id="UP000465601">
    <property type="component" value="Unassembled WGS sequence"/>
</dbReference>
<dbReference type="InterPro" id="IPR011009">
    <property type="entry name" value="Kinase-like_dom_sf"/>
</dbReference>
<name>A0A833M739_9FIRM</name>
<dbReference type="Gene3D" id="3.90.1200.10">
    <property type="match status" value="1"/>
</dbReference>
<feature type="domain" description="Aminoglycoside phosphotransferase" evidence="2">
    <location>
        <begin position="23"/>
        <end position="225"/>
    </location>
</feature>
<evidence type="ECO:0000256" key="1">
    <source>
        <dbReference type="ARBA" id="ARBA00038240"/>
    </source>
</evidence>
<proteinExistence type="inferred from homology"/>
<dbReference type="GO" id="GO:0004413">
    <property type="term" value="F:homoserine kinase activity"/>
    <property type="evidence" value="ECO:0007669"/>
    <property type="project" value="TreeGrafter"/>
</dbReference>
<dbReference type="InterPro" id="IPR002575">
    <property type="entry name" value="Aminoglycoside_PTrfase"/>
</dbReference>
<accession>A0A833M739</accession>
<dbReference type="AlphaFoldDB" id="A0A833M739"/>
<evidence type="ECO:0000313" key="4">
    <source>
        <dbReference type="Proteomes" id="UP000465601"/>
    </source>
</evidence>
<evidence type="ECO:0000313" key="3">
    <source>
        <dbReference type="EMBL" id="KAB3529418.1"/>
    </source>
</evidence>
<protein>
    <submittedName>
        <fullName evidence="3">Phosphotransferase</fullName>
    </submittedName>
</protein>
<dbReference type="GO" id="GO:0009088">
    <property type="term" value="P:threonine biosynthetic process"/>
    <property type="evidence" value="ECO:0007669"/>
    <property type="project" value="TreeGrafter"/>
</dbReference>
<dbReference type="SUPFAM" id="SSF56112">
    <property type="entry name" value="Protein kinase-like (PK-like)"/>
    <property type="match status" value="1"/>
</dbReference>
<dbReference type="RefSeq" id="WP_151866081.1">
    <property type="nucleotide sequence ID" value="NZ_WBZB01000032.1"/>
</dbReference>
<keyword evidence="3" id="KW-0808">Transferase</keyword>
<organism evidence="3 4">
    <name type="scientific">Alkaliphilus serpentinus</name>
    <dbReference type="NCBI Taxonomy" id="1482731"/>
    <lineage>
        <taxon>Bacteria</taxon>
        <taxon>Bacillati</taxon>
        <taxon>Bacillota</taxon>
        <taxon>Clostridia</taxon>
        <taxon>Peptostreptococcales</taxon>
        <taxon>Natronincolaceae</taxon>
        <taxon>Alkaliphilus</taxon>
    </lineage>
</organism>